<reference evidence="1 2" key="1">
    <citation type="journal article" date="2022" name="DNA Res.">
        <title>Chromosomal-level genome assembly of the orchid tree Bauhinia variegata (Leguminosae; Cercidoideae) supports the allotetraploid origin hypothesis of Bauhinia.</title>
        <authorList>
            <person name="Zhong Y."/>
            <person name="Chen Y."/>
            <person name="Zheng D."/>
            <person name="Pang J."/>
            <person name="Liu Y."/>
            <person name="Luo S."/>
            <person name="Meng S."/>
            <person name="Qian L."/>
            <person name="Wei D."/>
            <person name="Dai S."/>
            <person name="Zhou R."/>
        </authorList>
    </citation>
    <scope>NUCLEOTIDE SEQUENCE [LARGE SCALE GENOMIC DNA]</scope>
    <source>
        <strain evidence="1">BV-YZ2020</strain>
    </source>
</reference>
<dbReference type="Proteomes" id="UP000828941">
    <property type="component" value="Chromosome 8"/>
</dbReference>
<sequence length="355" mass="39665">MAVPKPQIEAVLSVPPLNVTEPREVRHVLVDEALKAGRFGGCYNVVLYYMKLNEEDNGLFLAGRIVESLGKSLLEKPILAGRLHRKENGDTEFQLVPNDSGIRLLEARIPMTLSEFLELNANNDLEPELVFWKDIDEQTPEYSPLFYIQVTKFQCGGYTIGISCSLLVSENLLVDNFLGKWTDMHNKMLPPNEMTKTPIFYPPGLVSYESPPTEIITRTPSRNGAPSMVFKITAEDANFNKELAMLCVEEAEQRLGRKMGSEFSLFVKQSSEDIKVEDCSNGICSEHVSELKKKITPTTWEDFGVYEVAFHEGNKPVHVSRWIGSVSEGNVIAIPYPKEGVSAVVIVTLPIENGL</sequence>
<name>A0ACB9MTY3_BAUVA</name>
<evidence type="ECO:0000313" key="1">
    <source>
        <dbReference type="EMBL" id="KAI4327176.1"/>
    </source>
</evidence>
<organism evidence="1 2">
    <name type="scientific">Bauhinia variegata</name>
    <name type="common">Purple orchid tree</name>
    <name type="synonym">Phanera variegata</name>
    <dbReference type="NCBI Taxonomy" id="167791"/>
    <lineage>
        <taxon>Eukaryota</taxon>
        <taxon>Viridiplantae</taxon>
        <taxon>Streptophyta</taxon>
        <taxon>Embryophyta</taxon>
        <taxon>Tracheophyta</taxon>
        <taxon>Spermatophyta</taxon>
        <taxon>Magnoliopsida</taxon>
        <taxon>eudicotyledons</taxon>
        <taxon>Gunneridae</taxon>
        <taxon>Pentapetalae</taxon>
        <taxon>rosids</taxon>
        <taxon>fabids</taxon>
        <taxon>Fabales</taxon>
        <taxon>Fabaceae</taxon>
        <taxon>Cercidoideae</taxon>
        <taxon>Cercideae</taxon>
        <taxon>Bauhiniinae</taxon>
        <taxon>Bauhinia</taxon>
    </lineage>
</organism>
<gene>
    <name evidence="1" type="ORF">L6164_019668</name>
</gene>
<protein>
    <submittedName>
        <fullName evidence="1">Uncharacterized protein</fullName>
    </submittedName>
</protein>
<accession>A0ACB9MTY3</accession>
<proteinExistence type="predicted"/>
<evidence type="ECO:0000313" key="2">
    <source>
        <dbReference type="Proteomes" id="UP000828941"/>
    </source>
</evidence>
<keyword evidence="2" id="KW-1185">Reference proteome</keyword>
<dbReference type="EMBL" id="CM039433">
    <property type="protein sequence ID" value="KAI4327176.1"/>
    <property type="molecule type" value="Genomic_DNA"/>
</dbReference>
<comment type="caution">
    <text evidence="1">The sequence shown here is derived from an EMBL/GenBank/DDBJ whole genome shotgun (WGS) entry which is preliminary data.</text>
</comment>